<dbReference type="PANTHER" id="PTHR21666">
    <property type="entry name" value="PEPTIDASE-RELATED"/>
    <property type="match status" value="1"/>
</dbReference>
<name>A0A926RYQ9_9BACI</name>
<dbReference type="SUPFAM" id="SSF51261">
    <property type="entry name" value="Duplicated hybrid motif"/>
    <property type="match status" value="1"/>
</dbReference>
<dbReference type="AlphaFoldDB" id="A0A926RYQ9"/>
<dbReference type="Gene3D" id="2.70.70.10">
    <property type="entry name" value="Glucose Permease (Domain IIA)"/>
    <property type="match status" value="1"/>
</dbReference>
<feature type="compositionally biased region" description="Polar residues" evidence="1">
    <location>
        <begin position="298"/>
        <end position="313"/>
    </location>
</feature>
<dbReference type="RefSeq" id="WP_191162180.1">
    <property type="nucleotide sequence ID" value="NZ_JACXAI010000048.1"/>
</dbReference>
<keyword evidence="2" id="KW-1133">Transmembrane helix</keyword>
<feature type="transmembrane region" description="Helical" evidence="2">
    <location>
        <begin position="23"/>
        <end position="43"/>
    </location>
</feature>
<feature type="domain" description="M23ase beta-sheet core" evidence="3">
    <location>
        <begin position="119"/>
        <end position="217"/>
    </location>
</feature>
<evidence type="ECO:0000313" key="4">
    <source>
        <dbReference type="EMBL" id="MBD1383223.1"/>
    </source>
</evidence>
<dbReference type="Pfam" id="PF01551">
    <property type="entry name" value="Peptidase_M23"/>
    <property type="match status" value="1"/>
</dbReference>
<protein>
    <submittedName>
        <fullName evidence="4">Peptidoglycan DD-metalloendopeptidase family protein</fullName>
    </submittedName>
</protein>
<feature type="compositionally biased region" description="Acidic residues" evidence="1">
    <location>
        <begin position="243"/>
        <end position="263"/>
    </location>
</feature>
<evidence type="ECO:0000256" key="1">
    <source>
        <dbReference type="SAM" id="MobiDB-lite"/>
    </source>
</evidence>
<evidence type="ECO:0000313" key="5">
    <source>
        <dbReference type="Proteomes" id="UP000626844"/>
    </source>
</evidence>
<dbReference type="EMBL" id="JACXAI010000048">
    <property type="protein sequence ID" value="MBD1383223.1"/>
    <property type="molecule type" value="Genomic_DNA"/>
</dbReference>
<dbReference type="InterPro" id="IPR016047">
    <property type="entry name" value="M23ase_b-sheet_dom"/>
</dbReference>
<comment type="caution">
    <text evidence="4">The sequence shown here is derived from an EMBL/GenBank/DDBJ whole genome shotgun (WGS) entry which is preliminary data.</text>
</comment>
<dbReference type="InterPro" id="IPR011055">
    <property type="entry name" value="Dup_hybrid_motif"/>
</dbReference>
<gene>
    <name evidence="4" type="ORF">IC621_23830</name>
</gene>
<keyword evidence="2" id="KW-0812">Transmembrane</keyword>
<sequence>MREEEKKRTSQNSKLQQFFRKRWVFPAIYLVSAAVILTAVLWYQSVSNNISDNLAGDNPSKGTSYKGEEAVEVNAQAESFATPALDPDAVKVIKKFYDLDGSKEDQEAALVFYNNTYHPNKGIDLAKEDGKEFDVTASLSGTVVKAEKDPILGQVIELEHTNGVVTVYQSLAEAKVQAGDKVEQNEVIGTAGNNLFNEEGGVHVHFEIRKDGVALNPSQYLDKPVSSIKDQAAENEDTKASENADEDAAKEDSEASENADEDAAGEKDSPADENAEENSKQTDTETQKDANDEDAGSEDTNSQPEASTDSSNA</sequence>
<feature type="region of interest" description="Disordered" evidence="1">
    <location>
        <begin position="230"/>
        <end position="313"/>
    </location>
</feature>
<dbReference type="InterPro" id="IPR050570">
    <property type="entry name" value="Cell_wall_metabolism_enzyme"/>
</dbReference>
<dbReference type="Proteomes" id="UP000626844">
    <property type="component" value="Unassembled WGS sequence"/>
</dbReference>
<dbReference type="PANTHER" id="PTHR21666:SF291">
    <property type="entry name" value="STAGE II SPORULATION PROTEIN Q"/>
    <property type="match status" value="1"/>
</dbReference>
<proteinExistence type="predicted"/>
<feature type="compositionally biased region" description="Basic and acidic residues" evidence="1">
    <location>
        <begin position="277"/>
        <end position="290"/>
    </location>
</feature>
<keyword evidence="2" id="KW-0472">Membrane</keyword>
<keyword evidence="5" id="KW-1185">Reference proteome</keyword>
<evidence type="ECO:0000256" key="2">
    <source>
        <dbReference type="SAM" id="Phobius"/>
    </source>
</evidence>
<accession>A0A926RYQ9</accession>
<dbReference type="CDD" id="cd12797">
    <property type="entry name" value="M23_peptidase"/>
    <property type="match status" value="1"/>
</dbReference>
<reference evidence="4" key="1">
    <citation type="submission" date="2020-09" db="EMBL/GenBank/DDBJ databases">
        <title>A novel bacterium of genus Bacillus, isolated from South China Sea.</title>
        <authorList>
            <person name="Huang H."/>
            <person name="Mo K."/>
            <person name="Hu Y."/>
        </authorList>
    </citation>
    <scope>NUCLEOTIDE SEQUENCE</scope>
    <source>
        <strain evidence="4">IB182487</strain>
    </source>
</reference>
<organism evidence="4 5">
    <name type="scientific">Metabacillus arenae</name>
    <dbReference type="NCBI Taxonomy" id="2771434"/>
    <lineage>
        <taxon>Bacteria</taxon>
        <taxon>Bacillati</taxon>
        <taxon>Bacillota</taxon>
        <taxon>Bacilli</taxon>
        <taxon>Bacillales</taxon>
        <taxon>Bacillaceae</taxon>
        <taxon>Metabacillus</taxon>
    </lineage>
</organism>
<dbReference type="GO" id="GO:0004222">
    <property type="term" value="F:metalloendopeptidase activity"/>
    <property type="evidence" value="ECO:0007669"/>
    <property type="project" value="TreeGrafter"/>
</dbReference>
<evidence type="ECO:0000259" key="3">
    <source>
        <dbReference type="Pfam" id="PF01551"/>
    </source>
</evidence>